<dbReference type="PANTHER" id="PTHR44115:SF4">
    <property type="entry name" value="OXIDOREDUCTASE"/>
    <property type="match status" value="1"/>
</dbReference>
<evidence type="ECO:0000313" key="3">
    <source>
        <dbReference type="EMBL" id="EYB85362.1"/>
    </source>
</evidence>
<evidence type="ECO:0000256" key="1">
    <source>
        <dbReference type="ARBA" id="ARBA00023002"/>
    </source>
</evidence>
<dbReference type="STRING" id="53326.A0A016S4T7"/>
<comment type="similarity">
    <text evidence="2">Belongs to the short-chain dehydrogenases/reductases (SDR) family.</text>
</comment>
<evidence type="ECO:0000313" key="4">
    <source>
        <dbReference type="Proteomes" id="UP000024635"/>
    </source>
</evidence>
<dbReference type="Pfam" id="PF00106">
    <property type="entry name" value="adh_short"/>
    <property type="match status" value="2"/>
</dbReference>
<dbReference type="InterPro" id="IPR020904">
    <property type="entry name" value="Sc_DH/Rdtase_CS"/>
</dbReference>
<keyword evidence="1" id="KW-0560">Oxidoreductase</keyword>
<comment type="caution">
    <text evidence="3">The sequence shown here is derived from an EMBL/GenBank/DDBJ whole genome shotgun (WGS) entry which is preliminary data.</text>
</comment>
<dbReference type="Proteomes" id="UP000024635">
    <property type="component" value="Unassembled WGS sequence"/>
</dbReference>
<dbReference type="InterPro" id="IPR002347">
    <property type="entry name" value="SDR_fam"/>
</dbReference>
<dbReference type="GO" id="GO:0016491">
    <property type="term" value="F:oxidoreductase activity"/>
    <property type="evidence" value="ECO:0007669"/>
    <property type="project" value="UniProtKB-KW"/>
</dbReference>
<dbReference type="PANTHER" id="PTHR44115">
    <property type="entry name" value="PROTEIN CBG09704"/>
    <property type="match status" value="1"/>
</dbReference>
<dbReference type="Gene3D" id="3.40.50.720">
    <property type="entry name" value="NAD(P)-binding Rossmann-like Domain"/>
    <property type="match status" value="1"/>
</dbReference>
<organism evidence="3 4">
    <name type="scientific">Ancylostoma ceylanicum</name>
    <dbReference type="NCBI Taxonomy" id="53326"/>
    <lineage>
        <taxon>Eukaryota</taxon>
        <taxon>Metazoa</taxon>
        <taxon>Ecdysozoa</taxon>
        <taxon>Nematoda</taxon>
        <taxon>Chromadorea</taxon>
        <taxon>Rhabditida</taxon>
        <taxon>Rhabditina</taxon>
        <taxon>Rhabditomorpha</taxon>
        <taxon>Strongyloidea</taxon>
        <taxon>Ancylostomatidae</taxon>
        <taxon>Ancylostomatinae</taxon>
        <taxon>Ancylostoma</taxon>
    </lineage>
</organism>
<proteinExistence type="inferred from homology"/>
<name>A0A016S4T7_9BILA</name>
<dbReference type="PRINTS" id="PR00081">
    <property type="entry name" value="GDHRDH"/>
</dbReference>
<evidence type="ECO:0008006" key="5">
    <source>
        <dbReference type="Google" id="ProtNLM"/>
    </source>
</evidence>
<dbReference type="InterPro" id="IPR036291">
    <property type="entry name" value="NAD(P)-bd_dom_sf"/>
</dbReference>
<dbReference type="AlphaFoldDB" id="A0A016S4T7"/>
<gene>
    <name evidence="3" type="primary">Acey_s0299.g1771</name>
    <name evidence="3" type="ORF">Y032_0299g1771</name>
</gene>
<sequence length="238" mass="25947">MARFRDKVVIITGSSNGIGRETAILFSSEGAKVTITGRNSQALEVLQQFPNYPICIISNSIDDVIKLETKRLMIRAGACEDGILDIRGDLRDDAVKADLVQATVKKFGGIDILVNNAGGGAIDNSNEQGFEQGMDNYDYILDLNLRSVVVLCKLALPHLIERQGEIVMVSSICGLRQGCPALPYYSMSKGALDQLMRAMAVEYISKGVRVNSVNPGLITTTFMQKQGATLERQLEVVF</sequence>
<reference evidence="4" key="1">
    <citation type="journal article" date="2015" name="Nat. Genet.">
        <title>The genome and transcriptome of the zoonotic hookworm Ancylostoma ceylanicum identify infection-specific gene families.</title>
        <authorList>
            <person name="Schwarz E.M."/>
            <person name="Hu Y."/>
            <person name="Antoshechkin I."/>
            <person name="Miller M.M."/>
            <person name="Sternberg P.W."/>
            <person name="Aroian R.V."/>
        </authorList>
    </citation>
    <scope>NUCLEOTIDE SEQUENCE</scope>
    <source>
        <strain evidence="4">HY135</strain>
    </source>
</reference>
<protein>
    <recommendedName>
        <fullName evidence="5">Oxidoreductase, short chain dehydrogenase/reductase family protein</fullName>
    </recommendedName>
</protein>
<dbReference type="EMBL" id="JARK01001635">
    <property type="protein sequence ID" value="EYB85362.1"/>
    <property type="molecule type" value="Genomic_DNA"/>
</dbReference>
<dbReference type="OrthoDB" id="47007at2759"/>
<dbReference type="PROSITE" id="PS00061">
    <property type="entry name" value="ADH_SHORT"/>
    <property type="match status" value="1"/>
</dbReference>
<evidence type="ECO:0000256" key="2">
    <source>
        <dbReference type="RuleBase" id="RU000363"/>
    </source>
</evidence>
<dbReference type="PRINTS" id="PR00080">
    <property type="entry name" value="SDRFAMILY"/>
</dbReference>
<keyword evidence="4" id="KW-1185">Reference proteome</keyword>
<accession>A0A016S4T7</accession>
<dbReference type="SUPFAM" id="SSF51735">
    <property type="entry name" value="NAD(P)-binding Rossmann-fold domains"/>
    <property type="match status" value="1"/>
</dbReference>
<dbReference type="FunFam" id="3.40.50.720:FF:000084">
    <property type="entry name" value="Short-chain dehydrogenase reductase"/>
    <property type="match status" value="1"/>
</dbReference>